<feature type="compositionally biased region" description="Polar residues" evidence="1">
    <location>
        <begin position="118"/>
        <end position="139"/>
    </location>
</feature>
<sequence>MFMTCCRSLRKLELLDEEMSFLSDDDSEDFEISRPRERQISIEYDPDNDDYQMQVKPELPEALALTETQLIKKQITQLQSRMDQGGDASIMNHYHKVKEELELQLELKKDKTEDEQVATMSRLSTCDSGTDISSLPSPTESRKEAWPPPGEISRNGAETTTCSG</sequence>
<evidence type="ECO:0000256" key="1">
    <source>
        <dbReference type="SAM" id="MobiDB-lite"/>
    </source>
</evidence>
<evidence type="ECO:0000313" key="2">
    <source>
        <dbReference type="EMBL" id="CAK9019701.1"/>
    </source>
</evidence>
<organism evidence="2 3">
    <name type="scientific">Durusdinium trenchii</name>
    <dbReference type="NCBI Taxonomy" id="1381693"/>
    <lineage>
        <taxon>Eukaryota</taxon>
        <taxon>Sar</taxon>
        <taxon>Alveolata</taxon>
        <taxon>Dinophyceae</taxon>
        <taxon>Suessiales</taxon>
        <taxon>Symbiodiniaceae</taxon>
        <taxon>Durusdinium</taxon>
    </lineage>
</organism>
<feature type="region of interest" description="Disordered" evidence="1">
    <location>
        <begin position="111"/>
        <end position="164"/>
    </location>
</feature>
<dbReference type="Proteomes" id="UP001642464">
    <property type="component" value="Unassembled WGS sequence"/>
</dbReference>
<protein>
    <submittedName>
        <fullName evidence="2">Chloroplastic</fullName>
    </submittedName>
</protein>
<proteinExistence type="predicted"/>
<name>A0ABP0JZI8_9DINO</name>
<accession>A0ABP0JZI8</accession>
<comment type="caution">
    <text evidence="2">The sequence shown here is derived from an EMBL/GenBank/DDBJ whole genome shotgun (WGS) entry which is preliminary data.</text>
</comment>
<keyword evidence="3" id="KW-1185">Reference proteome</keyword>
<evidence type="ECO:0000313" key="3">
    <source>
        <dbReference type="Proteomes" id="UP001642464"/>
    </source>
</evidence>
<reference evidence="2 3" key="1">
    <citation type="submission" date="2024-02" db="EMBL/GenBank/DDBJ databases">
        <authorList>
            <person name="Chen Y."/>
            <person name="Shah S."/>
            <person name="Dougan E. K."/>
            <person name="Thang M."/>
            <person name="Chan C."/>
        </authorList>
    </citation>
    <scope>NUCLEOTIDE SEQUENCE [LARGE SCALE GENOMIC DNA]</scope>
</reference>
<dbReference type="EMBL" id="CAXAMM010009202">
    <property type="protein sequence ID" value="CAK9019701.1"/>
    <property type="molecule type" value="Genomic_DNA"/>
</dbReference>
<gene>
    <name evidence="2" type="ORF">SCF082_LOCUS14624</name>
</gene>